<dbReference type="Gene3D" id="3.30.420.10">
    <property type="entry name" value="Ribonuclease H-like superfamily/Ribonuclease H"/>
    <property type="match status" value="1"/>
</dbReference>
<dbReference type="InterPro" id="IPR012337">
    <property type="entry name" value="RNaseH-like_sf"/>
</dbReference>
<name>A0A803PD76_CANSA</name>
<evidence type="ECO:0000313" key="1">
    <source>
        <dbReference type="EnsemblPlants" id="cds.evm.model.04.1470"/>
    </source>
</evidence>
<dbReference type="InterPro" id="IPR039537">
    <property type="entry name" value="Retrotran_Ty1/copia-like"/>
</dbReference>
<proteinExistence type="predicted"/>
<keyword evidence="2" id="KW-1185">Reference proteome</keyword>
<sequence>MASSFGGSNGGSSQSVIPTSNISIFPKTSRVSFSHSLLLLHSNLWGVAPITSSSGYKYYITFINAYSRYTWIYMLRAKNKALPTFISLKNQVELELGFKIKQIQYDWSEYQAFTTLLQECGIIPRVSCPHIPMNKIELLSVSTGTLLRVVLPYLFKPLYLSSTEMKLTEL</sequence>
<dbReference type="EMBL" id="UZAU01000389">
    <property type="status" value="NOT_ANNOTATED_CDS"/>
    <property type="molecule type" value="Genomic_DNA"/>
</dbReference>
<dbReference type="GO" id="GO:0003676">
    <property type="term" value="F:nucleic acid binding"/>
    <property type="evidence" value="ECO:0007669"/>
    <property type="project" value="InterPro"/>
</dbReference>
<reference evidence="1" key="2">
    <citation type="submission" date="2021-03" db="UniProtKB">
        <authorList>
            <consortium name="EnsemblPlants"/>
        </authorList>
    </citation>
    <scope>IDENTIFICATION</scope>
</reference>
<protein>
    <submittedName>
        <fullName evidence="1">Uncharacterized protein</fullName>
    </submittedName>
</protein>
<dbReference type="AlphaFoldDB" id="A0A803PD76"/>
<dbReference type="EnsemblPlants" id="evm.model.04.1470">
    <property type="protein sequence ID" value="cds.evm.model.04.1470"/>
    <property type="gene ID" value="evm.TU.04.1470"/>
</dbReference>
<dbReference type="PANTHER" id="PTHR42648:SF26">
    <property type="entry name" value="INTEGRASE CATALYTIC DOMAIN-CONTAINING PROTEIN"/>
    <property type="match status" value="1"/>
</dbReference>
<dbReference type="PANTHER" id="PTHR42648">
    <property type="entry name" value="TRANSPOSASE, PUTATIVE-RELATED"/>
    <property type="match status" value="1"/>
</dbReference>
<dbReference type="InterPro" id="IPR036397">
    <property type="entry name" value="RNaseH_sf"/>
</dbReference>
<dbReference type="SUPFAM" id="SSF53098">
    <property type="entry name" value="Ribonuclease H-like"/>
    <property type="match status" value="1"/>
</dbReference>
<reference evidence="1" key="1">
    <citation type="submission" date="2018-11" db="EMBL/GenBank/DDBJ databases">
        <authorList>
            <person name="Grassa J C."/>
        </authorList>
    </citation>
    <scope>NUCLEOTIDE SEQUENCE [LARGE SCALE GENOMIC DNA]</scope>
</reference>
<dbReference type="Gramene" id="evm.model.04.1470">
    <property type="protein sequence ID" value="cds.evm.model.04.1470"/>
    <property type="gene ID" value="evm.TU.04.1470"/>
</dbReference>
<evidence type="ECO:0000313" key="2">
    <source>
        <dbReference type="Proteomes" id="UP000596661"/>
    </source>
</evidence>
<organism evidence="1 2">
    <name type="scientific">Cannabis sativa</name>
    <name type="common">Hemp</name>
    <name type="synonym">Marijuana</name>
    <dbReference type="NCBI Taxonomy" id="3483"/>
    <lineage>
        <taxon>Eukaryota</taxon>
        <taxon>Viridiplantae</taxon>
        <taxon>Streptophyta</taxon>
        <taxon>Embryophyta</taxon>
        <taxon>Tracheophyta</taxon>
        <taxon>Spermatophyta</taxon>
        <taxon>Magnoliopsida</taxon>
        <taxon>eudicotyledons</taxon>
        <taxon>Gunneridae</taxon>
        <taxon>Pentapetalae</taxon>
        <taxon>rosids</taxon>
        <taxon>fabids</taxon>
        <taxon>Rosales</taxon>
        <taxon>Cannabaceae</taxon>
        <taxon>Cannabis</taxon>
    </lineage>
</organism>
<dbReference type="OMA" id="SEYQAFT"/>
<accession>A0A803PD76</accession>
<dbReference type="Proteomes" id="UP000596661">
    <property type="component" value="Chromosome 4"/>
</dbReference>